<keyword evidence="2" id="KW-1133">Transmembrane helix</keyword>
<evidence type="ECO:0008006" key="5">
    <source>
        <dbReference type="Google" id="ProtNLM"/>
    </source>
</evidence>
<evidence type="ECO:0000256" key="1">
    <source>
        <dbReference type="SAM" id="Coils"/>
    </source>
</evidence>
<gene>
    <name evidence="3" type="ORF">NMN56_024470</name>
</gene>
<dbReference type="Proteomes" id="UP001214441">
    <property type="component" value="Unassembled WGS sequence"/>
</dbReference>
<feature type="transmembrane region" description="Helical" evidence="2">
    <location>
        <begin position="61"/>
        <end position="78"/>
    </location>
</feature>
<sequence>MSQQGGQGNEAEIIALLMREYESLRAEVSQRIAARMQVLGFSGVIAALMATGGLSPDEPNLYLAVLSIILGLLWLRDCNQGMQRLGRHLREVEEEVNRLSTRAYGSGALSWERKRHRSRQSERAAWRIVGRIGGWTSRN</sequence>
<keyword evidence="2" id="KW-0812">Transmembrane</keyword>
<name>A0ABT7A2H8_9ACTN</name>
<dbReference type="RefSeq" id="WP_274043341.1">
    <property type="nucleotide sequence ID" value="NZ_JANCPR020000026.1"/>
</dbReference>
<evidence type="ECO:0000256" key="2">
    <source>
        <dbReference type="SAM" id="Phobius"/>
    </source>
</evidence>
<proteinExistence type="predicted"/>
<accession>A0ABT7A2H8</accession>
<protein>
    <recommendedName>
        <fullName evidence="5">SMODS and SLOG-associating 2TM effector domain-containing protein</fullName>
    </recommendedName>
</protein>
<evidence type="ECO:0000313" key="4">
    <source>
        <dbReference type="Proteomes" id="UP001214441"/>
    </source>
</evidence>
<keyword evidence="4" id="KW-1185">Reference proteome</keyword>
<organism evidence="3 4">
    <name type="scientific">Streptomyces iconiensis</name>
    <dbReference type="NCBI Taxonomy" id="1384038"/>
    <lineage>
        <taxon>Bacteria</taxon>
        <taxon>Bacillati</taxon>
        <taxon>Actinomycetota</taxon>
        <taxon>Actinomycetes</taxon>
        <taxon>Kitasatosporales</taxon>
        <taxon>Streptomycetaceae</taxon>
        <taxon>Streptomyces</taxon>
    </lineage>
</organism>
<keyword evidence="2" id="KW-0472">Membrane</keyword>
<keyword evidence="1" id="KW-0175">Coiled coil</keyword>
<evidence type="ECO:0000313" key="3">
    <source>
        <dbReference type="EMBL" id="MDJ1135056.1"/>
    </source>
</evidence>
<dbReference type="EMBL" id="JANCPR020000026">
    <property type="protein sequence ID" value="MDJ1135056.1"/>
    <property type="molecule type" value="Genomic_DNA"/>
</dbReference>
<feature type="coiled-coil region" evidence="1">
    <location>
        <begin position="75"/>
        <end position="102"/>
    </location>
</feature>
<reference evidence="3 4" key="1">
    <citation type="submission" date="2023-05" db="EMBL/GenBank/DDBJ databases">
        <title>Streptantibioticus silvisoli sp. nov., acidotolerant actinomycetes 1 from pine litter.</title>
        <authorList>
            <person name="Swiecimska M."/>
            <person name="Golinska P."/>
            <person name="Sangal V."/>
            <person name="Wachnowicz B."/>
            <person name="Goodfellow M."/>
        </authorList>
    </citation>
    <scope>NUCLEOTIDE SEQUENCE [LARGE SCALE GENOMIC DNA]</scope>
    <source>
        <strain evidence="3 4">DSM 42109</strain>
    </source>
</reference>
<comment type="caution">
    <text evidence="3">The sequence shown here is derived from an EMBL/GenBank/DDBJ whole genome shotgun (WGS) entry which is preliminary data.</text>
</comment>
<feature type="transmembrane region" description="Helical" evidence="2">
    <location>
        <begin position="38"/>
        <end position="55"/>
    </location>
</feature>